<dbReference type="HOGENOM" id="CLU_2320144_0_0_1"/>
<dbReference type="PANTHER" id="PTHR24305:SF166">
    <property type="entry name" value="CYTOCHROME P450 12A4, MITOCHONDRIAL-RELATED"/>
    <property type="match status" value="1"/>
</dbReference>
<dbReference type="GO" id="GO:0004497">
    <property type="term" value="F:monooxygenase activity"/>
    <property type="evidence" value="ECO:0007669"/>
    <property type="project" value="InterPro"/>
</dbReference>
<dbReference type="GeneID" id="19192294"/>
<proteinExistence type="inferred from homology"/>
<accession>W9WMZ5</accession>
<evidence type="ECO:0000313" key="3">
    <source>
        <dbReference type="Proteomes" id="UP000019471"/>
    </source>
</evidence>
<dbReference type="SUPFAM" id="SSF48264">
    <property type="entry name" value="Cytochrome P450"/>
    <property type="match status" value="1"/>
</dbReference>
<dbReference type="PANTHER" id="PTHR24305">
    <property type="entry name" value="CYTOCHROME P450"/>
    <property type="match status" value="1"/>
</dbReference>
<dbReference type="GO" id="GO:0005506">
    <property type="term" value="F:iron ion binding"/>
    <property type="evidence" value="ECO:0007669"/>
    <property type="project" value="InterPro"/>
</dbReference>
<gene>
    <name evidence="2" type="ORF">A1O5_07588</name>
</gene>
<dbReference type="STRING" id="1182543.W9WMZ5"/>
<dbReference type="GO" id="GO:0016705">
    <property type="term" value="F:oxidoreductase activity, acting on paired donors, with incorporation or reduction of molecular oxygen"/>
    <property type="evidence" value="ECO:0007669"/>
    <property type="project" value="InterPro"/>
</dbReference>
<dbReference type="GO" id="GO:0020037">
    <property type="term" value="F:heme binding"/>
    <property type="evidence" value="ECO:0007669"/>
    <property type="project" value="InterPro"/>
</dbReference>
<protein>
    <recommendedName>
        <fullName evidence="4">Cytochrome P450 oxidoreductase</fullName>
    </recommendedName>
</protein>
<dbReference type="InterPro" id="IPR050121">
    <property type="entry name" value="Cytochrome_P450_monoxygenase"/>
</dbReference>
<dbReference type="Gene3D" id="1.10.630.10">
    <property type="entry name" value="Cytochrome P450"/>
    <property type="match status" value="1"/>
</dbReference>
<comment type="caution">
    <text evidence="2">The sequence shown here is derived from an EMBL/GenBank/DDBJ whole genome shotgun (WGS) entry which is preliminary data.</text>
</comment>
<comment type="similarity">
    <text evidence="1">Belongs to the cytochrome P450 family.</text>
</comment>
<dbReference type="InterPro" id="IPR001128">
    <property type="entry name" value="Cyt_P450"/>
</dbReference>
<dbReference type="OrthoDB" id="1470350at2759"/>
<dbReference type="Proteomes" id="UP000019471">
    <property type="component" value="Unassembled WGS sequence"/>
</dbReference>
<dbReference type="InterPro" id="IPR036396">
    <property type="entry name" value="Cyt_P450_sf"/>
</dbReference>
<reference evidence="2 3" key="1">
    <citation type="submission" date="2013-03" db="EMBL/GenBank/DDBJ databases">
        <title>The Genome Sequence of Cladophialophora psammophila CBS 110553.</title>
        <authorList>
            <consortium name="The Broad Institute Genomics Platform"/>
            <person name="Cuomo C."/>
            <person name="de Hoog S."/>
            <person name="Gorbushina A."/>
            <person name="Walker B."/>
            <person name="Young S.K."/>
            <person name="Zeng Q."/>
            <person name="Gargeya S."/>
            <person name="Fitzgerald M."/>
            <person name="Haas B."/>
            <person name="Abouelleil A."/>
            <person name="Allen A.W."/>
            <person name="Alvarado L."/>
            <person name="Arachchi H.M."/>
            <person name="Berlin A.M."/>
            <person name="Chapman S.B."/>
            <person name="Gainer-Dewar J."/>
            <person name="Goldberg J."/>
            <person name="Griggs A."/>
            <person name="Gujja S."/>
            <person name="Hansen M."/>
            <person name="Howarth C."/>
            <person name="Imamovic A."/>
            <person name="Ireland A."/>
            <person name="Larimer J."/>
            <person name="McCowan C."/>
            <person name="Murphy C."/>
            <person name="Pearson M."/>
            <person name="Poon T.W."/>
            <person name="Priest M."/>
            <person name="Roberts A."/>
            <person name="Saif S."/>
            <person name="Shea T."/>
            <person name="Sisk P."/>
            <person name="Sykes S."/>
            <person name="Wortman J."/>
            <person name="Nusbaum C."/>
            <person name="Birren B."/>
        </authorList>
    </citation>
    <scope>NUCLEOTIDE SEQUENCE [LARGE SCALE GENOMIC DNA]</scope>
    <source>
        <strain evidence="2 3">CBS 110553</strain>
    </source>
</reference>
<dbReference type="RefSeq" id="XP_007746367.1">
    <property type="nucleotide sequence ID" value="XM_007748177.1"/>
</dbReference>
<sequence>MLYLIYELGKRPDTQAKLEKEVRDAFPEKMVFADHESANTLPYVNSVLQEVLRLRGPIPTALSRVSPGKVIRGEYTPSGTCCQQYGKRHAARSRCISRS</sequence>
<dbReference type="EMBL" id="AMGX01000011">
    <property type="protein sequence ID" value="EXJ69552.1"/>
    <property type="molecule type" value="Genomic_DNA"/>
</dbReference>
<evidence type="ECO:0000313" key="2">
    <source>
        <dbReference type="EMBL" id="EXJ69552.1"/>
    </source>
</evidence>
<keyword evidence="3" id="KW-1185">Reference proteome</keyword>
<evidence type="ECO:0000256" key="1">
    <source>
        <dbReference type="ARBA" id="ARBA00010617"/>
    </source>
</evidence>
<name>W9WMZ5_9EURO</name>
<dbReference type="Pfam" id="PF00067">
    <property type="entry name" value="p450"/>
    <property type="match status" value="1"/>
</dbReference>
<dbReference type="AlphaFoldDB" id="W9WMZ5"/>
<evidence type="ECO:0008006" key="4">
    <source>
        <dbReference type="Google" id="ProtNLM"/>
    </source>
</evidence>
<organism evidence="2 3">
    <name type="scientific">Cladophialophora psammophila CBS 110553</name>
    <dbReference type="NCBI Taxonomy" id="1182543"/>
    <lineage>
        <taxon>Eukaryota</taxon>
        <taxon>Fungi</taxon>
        <taxon>Dikarya</taxon>
        <taxon>Ascomycota</taxon>
        <taxon>Pezizomycotina</taxon>
        <taxon>Eurotiomycetes</taxon>
        <taxon>Chaetothyriomycetidae</taxon>
        <taxon>Chaetothyriales</taxon>
        <taxon>Herpotrichiellaceae</taxon>
        <taxon>Cladophialophora</taxon>
    </lineage>
</organism>